<dbReference type="OrthoDB" id="3695445at2"/>
<evidence type="ECO:0000256" key="1">
    <source>
        <dbReference type="SAM" id="MobiDB-lite"/>
    </source>
</evidence>
<evidence type="ECO:0000313" key="3">
    <source>
        <dbReference type="EMBL" id="KSU76710.1"/>
    </source>
</evidence>
<feature type="compositionally biased region" description="Gly residues" evidence="1">
    <location>
        <begin position="326"/>
        <end position="335"/>
    </location>
</feature>
<dbReference type="Gene3D" id="3.30.530.20">
    <property type="match status" value="1"/>
</dbReference>
<dbReference type="InterPro" id="IPR047137">
    <property type="entry name" value="ORF3"/>
</dbReference>
<protein>
    <submittedName>
        <fullName evidence="3">Cyclase</fullName>
    </submittedName>
</protein>
<dbReference type="STRING" id="993070.AS031_08880"/>
<dbReference type="PANTHER" id="PTHR33824">
    <property type="entry name" value="POLYKETIDE CYCLASE/DEHYDRASE AND LIPID TRANSPORT SUPERFAMILY PROTEIN"/>
    <property type="match status" value="1"/>
</dbReference>
<dbReference type="Pfam" id="PF03364">
    <property type="entry name" value="Polyketide_cyc"/>
    <property type="match status" value="1"/>
</dbReference>
<evidence type="ECO:0000313" key="4">
    <source>
        <dbReference type="Proteomes" id="UP000053199"/>
    </source>
</evidence>
<comment type="caution">
    <text evidence="3">The sequence shown here is derived from an EMBL/GenBank/DDBJ whole genome shotgun (WGS) entry which is preliminary data.</text>
</comment>
<sequence length="335" mass="33987">MSTKVEKRILVNVPVSTAYNQWTQFEDFPHFMGGVKSVKQLSDDRLEWVAEIGGIRRQWEARILEQVPDRRVAWAATEGATNAGAVDFEDVGGGQTSLQLTLEYEPEGLIEKVGDKLNVVDRQAESDLQKFKEFIEDEGYASGAWRGSVNPGASVGTPGVEHAGASLGDSGKAGVSGKMAAGVGAAAVAGAAAAMAAGGNRNEPEVVEATPHTPAVPAEHAVPVEPLTAGATTGSAEAGTGVTGAGVTGSGVTGSGVTGAGAAGTTAAAGSDGSVADLGDDRIGHPFDQTNGLVDTSGESDETAEGENLSAGERREDERRPDGGMPPVGGNLGQH</sequence>
<feature type="domain" description="Coenzyme Q-binding protein COQ10 START" evidence="2">
    <location>
        <begin position="11"/>
        <end position="130"/>
    </location>
</feature>
<dbReference type="InterPro" id="IPR023393">
    <property type="entry name" value="START-like_dom_sf"/>
</dbReference>
<feature type="region of interest" description="Disordered" evidence="1">
    <location>
        <begin position="263"/>
        <end position="335"/>
    </location>
</feature>
<gene>
    <name evidence="3" type="ORF">AS031_08880</name>
</gene>
<accession>A0A0V8IPL8</accession>
<feature type="compositionally biased region" description="Basic and acidic residues" evidence="1">
    <location>
        <begin position="312"/>
        <end position="322"/>
    </location>
</feature>
<proteinExistence type="predicted"/>
<name>A0A0V8IPL8_9MICC</name>
<reference evidence="3 4" key="1">
    <citation type="journal article" date="2014" name="Arch. Microbiol.">
        <title>Arthrobacter enclensis sp. nov., isolated from sediment sample.</title>
        <authorList>
            <person name="Dastager S.G."/>
            <person name="Liu Q."/>
            <person name="Tang S.K."/>
            <person name="Krishnamurthi S."/>
            <person name="Lee J.C."/>
            <person name="Li W.J."/>
        </authorList>
    </citation>
    <scope>NUCLEOTIDE SEQUENCE [LARGE SCALE GENOMIC DNA]</scope>
    <source>
        <strain evidence="3 4">NIO-1008</strain>
    </source>
</reference>
<dbReference type="SUPFAM" id="SSF55961">
    <property type="entry name" value="Bet v1-like"/>
    <property type="match status" value="1"/>
</dbReference>
<dbReference type="PANTHER" id="PTHR33824:SF7">
    <property type="entry name" value="POLYKETIDE CYCLASE_DEHYDRASE AND LIPID TRANSPORT SUPERFAMILY PROTEIN"/>
    <property type="match status" value="1"/>
</dbReference>
<dbReference type="CDD" id="cd07817">
    <property type="entry name" value="SRPBCC_8"/>
    <property type="match status" value="1"/>
</dbReference>
<dbReference type="EMBL" id="LNQM01000003">
    <property type="protein sequence ID" value="KSU76710.1"/>
    <property type="molecule type" value="Genomic_DNA"/>
</dbReference>
<dbReference type="RefSeq" id="WP_058267781.1">
    <property type="nucleotide sequence ID" value="NZ_FMAZ01000003.1"/>
</dbReference>
<dbReference type="AlphaFoldDB" id="A0A0V8IPL8"/>
<feature type="compositionally biased region" description="Low complexity" evidence="1">
    <location>
        <begin position="263"/>
        <end position="276"/>
    </location>
</feature>
<organism evidence="3 4">
    <name type="scientific">Pseudarthrobacter enclensis</name>
    <dbReference type="NCBI Taxonomy" id="993070"/>
    <lineage>
        <taxon>Bacteria</taxon>
        <taxon>Bacillati</taxon>
        <taxon>Actinomycetota</taxon>
        <taxon>Actinomycetes</taxon>
        <taxon>Micrococcales</taxon>
        <taxon>Micrococcaceae</taxon>
        <taxon>Pseudarthrobacter</taxon>
    </lineage>
</organism>
<dbReference type="InterPro" id="IPR005031">
    <property type="entry name" value="COQ10_START"/>
</dbReference>
<dbReference type="Proteomes" id="UP000053199">
    <property type="component" value="Unassembled WGS sequence"/>
</dbReference>
<keyword evidence="4" id="KW-1185">Reference proteome</keyword>
<evidence type="ECO:0000259" key="2">
    <source>
        <dbReference type="Pfam" id="PF03364"/>
    </source>
</evidence>